<keyword evidence="2" id="KW-0433">Leucine-rich repeat</keyword>
<dbReference type="InterPro" id="IPR050905">
    <property type="entry name" value="Plant_NBS-LRR"/>
</dbReference>
<evidence type="ECO:0008006" key="12">
    <source>
        <dbReference type="Google" id="ProtNLM"/>
    </source>
</evidence>
<keyword evidence="5" id="KW-0611">Plant defense</keyword>
<dbReference type="SUPFAM" id="SSF52540">
    <property type="entry name" value="P-loop containing nucleoside triphosphate hydrolases"/>
    <property type="match status" value="1"/>
</dbReference>
<dbReference type="PANTHER" id="PTHR33463">
    <property type="entry name" value="NB-ARC DOMAIN-CONTAINING PROTEIN-RELATED"/>
    <property type="match status" value="1"/>
</dbReference>
<dbReference type="FunFam" id="3.40.50.300:FF:001091">
    <property type="entry name" value="Probable disease resistance protein At1g61300"/>
    <property type="match status" value="1"/>
</dbReference>
<keyword evidence="3" id="KW-0677">Repeat</keyword>
<dbReference type="InterPro" id="IPR002182">
    <property type="entry name" value="NB-ARC"/>
</dbReference>
<evidence type="ECO:0000313" key="10">
    <source>
        <dbReference type="EMBL" id="KAK4269416.1"/>
    </source>
</evidence>
<comment type="similarity">
    <text evidence="1">Belongs to the disease resistance NB-LRR family.</text>
</comment>
<dbReference type="Gene3D" id="3.40.50.300">
    <property type="entry name" value="P-loop containing nucleotide triphosphate hydrolases"/>
    <property type="match status" value="1"/>
</dbReference>
<dbReference type="FunFam" id="1.10.8.430:FF:000003">
    <property type="entry name" value="Probable disease resistance protein At5g66910"/>
    <property type="match status" value="1"/>
</dbReference>
<keyword evidence="11" id="KW-1185">Reference proteome</keyword>
<protein>
    <recommendedName>
        <fullName evidence="12">NB-ARC domain-containing protein</fullName>
    </recommendedName>
</protein>
<feature type="domain" description="NB-ARC" evidence="7">
    <location>
        <begin position="56"/>
        <end position="224"/>
    </location>
</feature>
<dbReference type="Gene3D" id="1.10.8.430">
    <property type="entry name" value="Helical domain of apoptotic protease-activating factors"/>
    <property type="match status" value="1"/>
</dbReference>
<dbReference type="InterPro" id="IPR032675">
    <property type="entry name" value="LRR_dom_sf"/>
</dbReference>
<sequence>MSSYKLGKSVAEVLKDVDKLTTERNNFGERDFIIPHKVLPIATEMCQDEVVGLDLMFNDVWKSIEEENVGIIGLYGMGGAGKTTLLKKINNELVKRGLGFDFVMWVVVSKEVNLNNIMDNIRKLVGIGDDFWNRSSNLDEKAAKIYGALKQKKFVLLLDDIWDQLNLELVGVPLPKDTKSKVLFTTRLENVCAKMQVQKKFKVEILTEKEALELFCMKVGEETLNSHPTIPRLAEKMAKECKGLPLALIVLGSSMAGVKNVEAWEHSIKNLTSSLLTKPDLEEKVFSILKYSYDKLDALEKQCFLYCSLYPEDYEILVFDLIDKWMWEAFLCKDMIMSVEDIRGHGESVIEKLKLSCLLESVEDDFYVYRRVKMHDVIRDMALWLLQEDHDHMELVKRISIIDDWESQKSIDLANVTTLVLLGGIHHQLKDIKYMERLKVLELHVEDLAFVDIRGLTSLEYLSFHFERGSLEPLFWINLKSLTNLKFLSFLATSPNFSTWESPPGVLSSLQQMRVFRLVSDIKINPLEERRILEELECLPKIEELQIIISSRNGLNKLLESARLQSCLYNISTDLSYSDVSNEKPLLSLGSMLGLKKLQEISLFDINIRSDQYPFILETCWLAKLRMVEIYSCQVTHVTWLKYAPLLQRLQIYGCESMEEVIKEEEAIKDENVDSSLVFSSLVLLSLYKLPILKSIHRAPLPFPFLKSVLIDSCPKLDKLPFDSNSTKHELTAIHGQQNWWDSLTWDDPTAKDKFQSKFKSF</sequence>
<dbReference type="Pfam" id="PF23559">
    <property type="entry name" value="WHD_DRP"/>
    <property type="match status" value="1"/>
</dbReference>
<evidence type="ECO:0000256" key="6">
    <source>
        <dbReference type="ARBA" id="ARBA00022840"/>
    </source>
</evidence>
<keyword evidence="6" id="KW-0067">ATP-binding</keyword>
<evidence type="ECO:0000256" key="3">
    <source>
        <dbReference type="ARBA" id="ARBA00022737"/>
    </source>
</evidence>
<reference evidence="10" key="1">
    <citation type="submission" date="2023-10" db="EMBL/GenBank/DDBJ databases">
        <title>Chromosome-level genome of the transformable northern wattle, Acacia crassicarpa.</title>
        <authorList>
            <person name="Massaro I."/>
            <person name="Sinha N.R."/>
            <person name="Poethig S."/>
            <person name="Leichty A.R."/>
        </authorList>
    </citation>
    <scope>NUCLEOTIDE SEQUENCE</scope>
    <source>
        <strain evidence="10">Acra3RX</strain>
        <tissue evidence="10">Leaf</tissue>
    </source>
</reference>
<evidence type="ECO:0000259" key="9">
    <source>
        <dbReference type="Pfam" id="PF23559"/>
    </source>
</evidence>
<dbReference type="InterPro" id="IPR036388">
    <property type="entry name" value="WH-like_DNA-bd_sf"/>
</dbReference>
<dbReference type="Pfam" id="PF00931">
    <property type="entry name" value="NB-ARC"/>
    <property type="match status" value="1"/>
</dbReference>
<dbReference type="InterPro" id="IPR042197">
    <property type="entry name" value="Apaf_helical"/>
</dbReference>
<evidence type="ECO:0000313" key="11">
    <source>
        <dbReference type="Proteomes" id="UP001293593"/>
    </source>
</evidence>
<dbReference type="PRINTS" id="PR00364">
    <property type="entry name" value="DISEASERSIST"/>
</dbReference>
<proteinExistence type="inferred from homology"/>
<dbReference type="Gene3D" id="3.80.10.10">
    <property type="entry name" value="Ribonuclease Inhibitor"/>
    <property type="match status" value="1"/>
</dbReference>
<keyword evidence="4" id="KW-0547">Nucleotide-binding</keyword>
<accession>A0AAE1JI55</accession>
<evidence type="ECO:0000256" key="1">
    <source>
        <dbReference type="ARBA" id="ARBA00008894"/>
    </source>
</evidence>
<feature type="domain" description="Disease resistance protein At4g27190-like leucine-rich repeats" evidence="8">
    <location>
        <begin position="619"/>
        <end position="720"/>
    </location>
</feature>
<evidence type="ECO:0000259" key="8">
    <source>
        <dbReference type="Pfam" id="PF23247"/>
    </source>
</evidence>
<dbReference type="Proteomes" id="UP001293593">
    <property type="component" value="Unassembled WGS sequence"/>
</dbReference>
<dbReference type="Pfam" id="PF23247">
    <property type="entry name" value="LRR_RPS2"/>
    <property type="match status" value="1"/>
</dbReference>
<dbReference type="PANTHER" id="PTHR33463:SF220">
    <property type="entry name" value="NB-ARC DOMAIN-CONTAINING PROTEIN"/>
    <property type="match status" value="1"/>
</dbReference>
<feature type="domain" description="Disease resistance protein winged helix" evidence="9">
    <location>
        <begin position="309"/>
        <end position="382"/>
    </location>
</feature>
<dbReference type="AlphaFoldDB" id="A0AAE1JI55"/>
<evidence type="ECO:0000256" key="5">
    <source>
        <dbReference type="ARBA" id="ARBA00022821"/>
    </source>
</evidence>
<comment type="caution">
    <text evidence="10">The sequence shown here is derived from an EMBL/GenBank/DDBJ whole genome shotgun (WGS) entry which is preliminary data.</text>
</comment>
<dbReference type="GO" id="GO:0006952">
    <property type="term" value="P:defense response"/>
    <property type="evidence" value="ECO:0007669"/>
    <property type="project" value="UniProtKB-KW"/>
</dbReference>
<dbReference type="Gene3D" id="1.10.10.10">
    <property type="entry name" value="Winged helix-like DNA-binding domain superfamily/Winged helix DNA-binding domain"/>
    <property type="match status" value="1"/>
</dbReference>
<evidence type="ECO:0000259" key="7">
    <source>
        <dbReference type="Pfam" id="PF00931"/>
    </source>
</evidence>
<dbReference type="FunFam" id="1.10.10.10:FF:000322">
    <property type="entry name" value="Probable disease resistance protein At1g63360"/>
    <property type="match status" value="1"/>
</dbReference>
<gene>
    <name evidence="10" type="ORF">QN277_022576</name>
</gene>
<dbReference type="SUPFAM" id="SSF52058">
    <property type="entry name" value="L domain-like"/>
    <property type="match status" value="1"/>
</dbReference>
<dbReference type="InterPro" id="IPR027417">
    <property type="entry name" value="P-loop_NTPase"/>
</dbReference>
<dbReference type="InterPro" id="IPR058922">
    <property type="entry name" value="WHD_DRP"/>
</dbReference>
<dbReference type="GO" id="GO:0005524">
    <property type="term" value="F:ATP binding"/>
    <property type="evidence" value="ECO:0007669"/>
    <property type="project" value="UniProtKB-KW"/>
</dbReference>
<organism evidence="10 11">
    <name type="scientific">Acacia crassicarpa</name>
    <name type="common">northern wattle</name>
    <dbReference type="NCBI Taxonomy" id="499986"/>
    <lineage>
        <taxon>Eukaryota</taxon>
        <taxon>Viridiplantae</taxon>
        <taxon>Streptophyta</taxon>
        <taxon>Embryophyta</taxon>
        <taxon>Tracheophyta</taxon>
        <taxon>Spermatophyta</taxon>
        <taxon>Magnoliopsida</taxon>
        <taxon>eudicotyledons</taxon>
        <taxon>Gunneridae</taxon>
        <taxon>Pentapetalae</taxon>
        <taxon>rosids</taxon>
        <taxon>fabids</taxon>
        <taxon>Fabales</taxon>
        <taxon>Fabaceae</taxon>
        <taxon>Caesalpinioideae</taxon>
        <taxon>mimosoid clade</taxon>
        <taxon>Acacieae</taxon>
        <taxon>Acacia</taxon>
    </lineage>
</organism>
<dbReference type="EMBL" id="JAWXYG010000006">
    <property type="protein sequence ID" value="KAK4269416.1"/>
    <property type="molecule type" value="Genomic_DNA"/>
</dbReference>
<dbReference type="InterPro" id="IPR057135">
    <property type="entry name" value="At4g27190-like_LRR"/>
</dbReference>
<name>A0AAE1JI55_9FABA</name>
<evidence type="ECO:0000256" key="4">
    <source>
        <dbReference type="ARBA" id="ARBA00022741"/>
    </source>
</evidence>
<evidence type="ECO:0000256" key="2">
    <source>
        <dbReference type="ARBA" id="ARBA00022614"/>
    </source>
</evidence>
<dbReference type="GO" id="GO:0043531">
    <property type="term" value="F:ADP binding"/>
    <property type="evidence" value="ECO:0007669"/>
    <property type="project" value="InterPro"/>
</dbReference>